<dbReference type="AlphaFoldDB" id="A0A654FB79"/>
<dbReference type="Pfam" id="PF03908">
    <property type="entry name" value="Sec20"/>
    <property type="match status" value="1"/>
</dbReference>
<evidence type="ECO:0000256" key="10">
    <source>
        <dbReference type="SAM" id="Coils"/>
    </source>
</evidence>
<feature type="transmembrane region" description="Helical" evidence="11">
    <location>
        <begin position="191"/>
        <end position="209"/>
    </location>
</feature>
<organism evidence="13 14">
    <name type="scientific">Arabidopsis thaliana</name>
    <name type="common">Mouse-ear cress</name>
    <dbReference type="NCBI Taxonomy" id="3702"/>
    <lineage>
        <taxon>Eukaryota</taxon>
        <taxon>Viridiplantae</taxon>
        <taxon>Streptophyta</taxon>
        <taxon>Embryophyta</taxon>
        <taxon>Tracheophyta</taxon>
        <taxon>Spermatophyta</taxon>
        <taxon>Magnoliopsida</taxon>
        <taxon>eudicotyledons</taxon>
        <taxon>Gunneridae</taxon>
        <taxon>Pentapetalae</taxon>
        <taxon>rosids</taxon>
        <taxon>malvids</taxon>
        <taxon>Brassicales</taxon>
        <taxon>Brassicaceae</taxon>
        <taxon>Camelineae</taxon>
        <taxon>Arabidopsis</taxon>
    </lineage>
</organism>
<keyword evidence="3 11" id="KW-0812">Transmembrane</keyword>
<name>A0A654FB79_ARATH</name>
<dbReference type="GO" id="GO:0005789">
    <property type="term" value="C:endoplasmic reticulum membrane"/>
    <property type="evidence" value="ECO:0007669"/>
    <property type="project" value="UniProtKB-SubCell"/>
</dbReference>
<keyword evidence="5" id="KW-0931">ER-Golgi transport</keyword>
<evidence type="ECO:0000256" key="3">
    <source>
        <dbReference type="ARBA" id="ARBA00022692"/>
    </source>
</evidence>
<dbReference type="PANTHER" id="PTHR12825:SF0">
    <property type="entry name" value="VESICLE TRANSPORT PROTEIN SEC20"/>
    <property type="match status" value="1"/>
</dbReference>
<gene>
    <name evidence="13" type="ORF">AN1_LOCUS13906</name>
</gene>
<feature type="domain" description="Sec20 C-terminal" evidence="12">
    <location>
        <begin position="121"/>
        <end position="212"/>
    </location>
</feature>
<keyword evidence="4" id="KW-0256">Endoplasmic reticulum</keyword>
<keyword evidence="6 11" id="KW-1133">Transmembrane helix</keyword>
<feature type="coiled-coil region" evidence="10">
    <location>
        <begin position="63"/>
        <end position="97"/>
    </location>
</feature>
<keyword evidence="2" id="KW-0813">Transport</keyword>
<dbReference type="InterPro" id="IPR056173">
    <property type="entry name" value="Sec20_C"/>
</dbReference>
<evidence type="ECO:0000256" key="7">
    <source>
        <dbReference type="ARBA" id="ARBA00023054"/>
    </source>
</evidence>
<reference evidence="13 14" key="1">
    <citation type="submission" date="2019-11" db="EMBL/GenBank/DDBJ databases">
        <authorList>
            <person name="Jiao W.-B."/>
            <person name="Schneeberger K."/>
        </authorList>
    </citation>
    <scope>NUCLEOTIDE SEQUENCE [LARGE SCALE GENOMIC DNA]</scope>
    <source>
        <strain evidence="14">cv. An-1</strain>
    </source>
</reference>
<evidence type="ECO:0000256" key="5">
    <source>
        <dbReference type="ARBA" id="ARBA00022892"/>
    </source>
</evidence>
<dbReference type="PANTHER" id="PTHR12825">
    <property type="entry name" value="BNIP1-RELATED"/>
    <property type="match status" value="1"/>
</dbReference>
<comment type="similarity">
    <text evidence="9">Belongs to the SEC20 family.</text>
</comment>
<comment type="subcellular location">
    <subcellularLocation>
        <location evidence="1">Endoplasmic reticulum membrane</location>
        <topology evidence="1">Single-pass type IV membrane protein</topology>
    </subcellularLocation>
</comment>
<evidence type="ECO:0000259" key="12">
    <source>
        <dbReference type="Pfam" id="PF03908"/>
    </source>
</evidence>
<dbReference type="ExpressionAtlas" id="A0A654FB79">
    <property type="expression patterns" value="baseline and differential"/>
</dbReference>
<sequence>MRLLLKWRRRRENGKKRTRRRLDILSRFNSTVNQGGEMEEKRSFRYRGSTDWLRMVQSTQSLLETWKNQYHSLRVNLRSANLQAKDNMRKAAQEERELLLGGGTESTVLRRKRQANAGVTSDAESITESLRRSRQLMVQEVERSTNTLVAFDESTGVLKKAESEYKGHRSLLSRTRNLLSTMQRQDVIDRIILIVGFSLFVFAVVYVVSKRIGILKLQRMATAAIKAQLAGKAANGVGDDVMRLGQQFDGNTVPTVNIPLQQRMHDEL</sequence>
<evidence type="ECO:0000256" key="9">
    <source>
        <dbReference type="ARBA" id="ARBA00037934"/>
    </source>
</evidence>
<evidence type="ECO:0000313" key="13">
    <source>
        <dbReference type="EMBL" id="VYS58460.1"/>
    </source>
</evidence>
<evidence type="ECO:0000256" key="11">
    <source>
        <dbReference type="SAM" id="Phobius"/>
    </source>
</evidence>
<keyword evidence="7 10" id="KW-0175">Coiled coil</keyword>
<evidence type="ECO:0000256" key="4">
    <source>
        <dbReference type="ARBA" id="ARBA00022824"/>
    </source>
</evidence>
<evidence type="ECO:0000256" key="6">
    <source>
        <dbReference type="ARBA" id="ARBA00022989"/>
    </source>
</evidence>
<accession>A0A654FB79</accession>
<dbReference type="GO" id="GO:0005484">
    <property type="term" value="F:SNAP receptor activity"/>
    <property type="evidence" value="ECO:0007669"/>
    <property type="project" value="InterPro"/>
</dbReference>
<evidence type="ECO:0000256" key="8">
    <source>
        <dbReference type="ARBA" id="ARBA00023136"/>
    </source>
</evidence>
<evidence type="ECO:0000256" key="1">
    <source>
        <dbReference type="ARBA" id="ARBA00004163"/>
    </source>
</evidence>
<evidence type="ECO:0000313" key="14">
    <source>
        <dbReference type="Proteomes" id="UP000426265"/>
    </source>
</evidence>
<evidence type="ECO:0000256" key="2">
    <source>
        <dbReference type="ARBA" id="ARBA00022448"/>
    </source>
</evidence>
<dbReference type="InterPro" id="IPR005606">
    <property type="entry name" value="Sec20"/>
</dbReference>
<dbReference type="Proteomes" id="UP000426265">
    <property type="component" value="Unassembled WGS sequence"/>
</dbReference>
<protein>
    <recommendedName>
        <fullName evidence="12">Sec20 C-terminal domain-containing protein</fullName>
    </recommendedName>
</protein>
<dbReference type="GO" id="GO:0006890">
    <property type="term" value="P:retrograde vesicle-mediated transport, Golgi to endoplasmic reticulum"/>
    <property type="evidence" value="ECO:0007669"/>
    <property type="project" value="InterPro"/>
</dbReference>
<keyword evidence="8 11" id="KW-0472">Membrane</keyword>
<proteinExistence type="inferred from homology"/>
<dbReference type="EMBL" id="CACRSJ010000106">
    <property type="protein sequence ID" value="VYS58460.1"/>
    <property type="molecule type" value="Genomic_DNA"/>
</dbReference>